<evidence type="ECO:0000256" key="1">
    <source>
        <dbReference type="SAM" id="MobiDB-lite"/>
    </source>
</evidence>
<accession>A0A7J0EHP3</accession>
<evidence type="ECO:0000313" key="3">
    <source>
        <dbReference type="Proteomes" id="UP000585474"/>
    </source>
</evidence>
<protein>
    <submittedName>
        <fullName evidence="2">Uncharacterized protein</fullName>
    </submittedName>
</protein>
<dbReference type="AlphaFoldDB" id="A0A7J0EHP3"/>
<sequence>MVRTKHASNDPRGGPNLEEPEFVFNQRWFKTIDIHKTWASEFKGSKSTVKKGKHLGLNIGEREEERMDLEEGDLAIIPIEGETDVGYGTDLVNSEQEQNLGYEAEPIDEGYETEEINVGTHMETEHPTHRTYPTQEGTLSQGGPPVWAIELQDSLGEIKRQ</sequence>
<keyword evidence="3" id="KW-1185">Reference proteome</keyword>
<reference evidence="2 3" key="1">
    <citation type="submission" date="2019-07" db="EMBL/GenBank/DDBJ databases">
        <title>De Novo Assembly of kiwifruit Actinidia rufa.</title>
        <authorList>
            <person name="Sugita-Konishi S."/>
            <person name="Sato K."/>
            <person name="Mori E."/>
            <person name="Abe Y."/>
            <person name="Kisaki G."/>
            <person name="Hamano K."/>
            <person name="Suezawa K."/>
            <person name="Otani M."/>
            <person name="Fukuda T."/>
            <person name="Manabe T."/>
            <person name="Gomi K."/>
            <person name="Tabuchi M."/>
            <person name="Akimitsu K."/>
            <person name="Kataoka I."/>
        </authorList>
    </citation>
    <scope>NUCLEOTIDE SEQUENCE [LARGE SCALE GENOMIC DNA]</scope>
    <source>
        <strain evidence="3">cv. Fuchu</strain>
    </source>
</reference>
<gene>
    <name evidence="2" type="ORF">Acr_04g0004440</name>
</gene>
<dbReference type="Proteomes" id="UP000585474">
    <property type="component" value="Unassembled WGS sequence"/>
</dbReference>
<evidence type="ECO:0000313" key="2">
    <source>
        <dbReference type="EMBL" id="GFY85706.1"/>
    </source>
</evidence>
<feature type="compositionally biased region" description="Polar residues" evidence="1">
    <location>
        <begin position="131"/>
        <end position="141"/>
    </location>
</feature>
<proteinExistence type="predicted"/>
<comment type="caution">
    <text evidence="2">The sequence shown here is derived from an EMBL/GenBank/DDBJ whole genome shotgun (WGS) entry which is preliminary data.</text>
</comment>
<organism evidence="2 3">
    <name type="scientific">Actinidia rufa</name>
    <dbReference type="NCBI Taxonomy" id="165716"/>
    <lineage>
        <taxon>Eukaryota</taxon>
        <taxon>Viridiplantae</taxon>
        <taxon>Streptophyta</taxon>
        <taxon>Embryophyta</taxon>
        <taxon>Tracheophyta</taxon>
        <taxon>Spermatophyta</taxon>
        <taxon>Magnoliopsida</taxon>
        <taxon>eudicotyledons</taxon>
        <taxon>Gunneridae</taxon>
        <taxon>Pentapetalae</taxon>
        <taxon>asterids</taxon>
        <taxon>Ericales</taxon>
        <taxon>Actinidiaceae</taxon>
        <taxon>Actinidia</taxon>
    </lineage>
</organism>
<feature type="region of interest" description="Disordered" evidence="1">
    <location>
        <begin position="123"/>
        <end position="145"/>
    </location>
</feature>
<name>A0A7J0EHP3_9ERIC</name>
<dbReference type="EMBL" id="BJWL01000004">
    <property type="protein sequence ID" value="GFY85706.1"/>
    <property type="molecule type" value="Genomic_DNA"/>
</dbReference>